<protein>
    <submittedName>
        <fullName evidence="3">MORC family CW-type zinc finger protein 3-like</fullName>
    </submittedName>
</protein>
<reference evidence="3" key="1">
    <citation type="submission" date="2025-08" db="UniProtKB">
        <authorList>
            <consortium name="Ensembl"/>
        </authorList>
    </citation>
    <scope>IDENTIFICATION</scope>
</reference>
<feature type="compositionally biased region" description="Polar residues" evidence="2">
    <location>
        <begin position="104"/>
        <end position="123"/>
    </location>
</feature>
<evidence type="ECO:0000313" key="4">
    <source>
        <dbReference type="Proteomes" id="UP000472260"/>
    </source>
</evidence>
<feature type="compositionally biased region" description="Low complexity" evidence="2">
    <location>
        <begin position="176"/>
        <end position="189"/>
    </location>
</feature>
<name>A0A671SU74_9TELE</name>
<feature type="region of interest" description="Disordered" evidence="2">
    <location>
        <begin position="507"/>
        <end position="547"/>
    </location>
</feature>
<accession>A0A671SU74</accession>
<keyword evidence="1" id="KW-0175">Coiled coil</keyword>
<feature type="compositionally biased region" description="Polar residues" evidence="2">
    <location>
        <begin position="514"/>
        <end position="530"/>
    </location>
</feature>
<dbReference type="Proteomes" id="UP000472260">
    <property type="component" value="Unassembled WGS sequence"/>
</dbReference>
<keyword evidence="4" id="KW-1185">Reference proteome</keyword>
<feature type="compositionally biased region" description="Basic and acidic residues" evidence="2">
    <location>
        <begin position="534"/>
        <end position="547"/>
    </location>
</feature>
<organism evidence="3 4">
    <name type="scientific">Sinocyclocheilus anshuiensis</name>
    <dbReference type="NCBI Taxonomy" id="1608454"/>
    <lineage>
        <taxon>Eukaryota</taxon>
        <taxon>Metazoa</taxon>
        <taxon>Chordata</taxon>
        <taxon>Craniata</taxon>
        <taxon>Vertebrata</taxon>
        <taxon>Euteleostomi</taxon>
        <taxon>Actinopterygii</taxon>
        <taxon>Neopterygii</taxon>
        <taxon>Teleostei</taxon>
        <taxon>Ostariophysi</taxon>
        <taxon>Cypriniformes</taxon>
        <taxon>Cyprinidae</taxon>
        <taxon>Cyprininae</taxon>
        <taxon>Sinocyclocheilus</taxon>
    </lineage>
</organism>
<reference evidence="3" key="2">
    <citation type="submission" date="2025-09" db="UniProtKB">
        <authorList>
            <consortium name="Ensembl"/>
        </authorList>
    </citation>
    <scope>IDENTIFICATION</scope>
</reference>
<evidence type="ECO:0000256" key="2">
    <source>
        <dbReference type="SAM" id="MobiDB-lite"/>
    </source>
</evidence>
<feature type="compositionally biased region" description="Acidic residues" evidence="2">
    <location>
        <begin position="208"/>
        <end position="221"/>
    </location>
</feature>
<sequence>MDDEDQRGQGELREIGQTERRDMQEMEAQEDRGESERVERGAMEGQKDLEELGLMDTEEMETDEMTEQTEEVGKKEIEAKKKVVAANRRCEEPEEAKDSEDKTSGPSSPRSPTASLTAMSPFNSMPLSQSASSPSDSMPVISKVMSISTPKRTKRSPGLSQSQTIKRARTLHDYCSNTPGSPSTSAATSDFITSPLAADNDGNNVDENNVEGSDDDDDVVIDETHSTSRHKPFDLSKVKMEEKTSDDAPGLYIESSDHGSIKTETENTRKERMQASTFNDQTSIKTQTEHLIVKAEKYEQIRKEEVEIKKEEIESDVRRMEQSTNEVESSIRNNTEIIKGPMEVERCSSIEVSRLNLEKLEEIPKENKMNENSNVENQEGMTYITHFNTFYVQTTHCIKEVMKERDELKIKHEVLLQIKVEKEAQDKVCCDWLKAEGEEHSSTTNENVNDEVALQMDLLQRELDKRNNECNELRRKLESLEQENVCELLQKEIEELRKQREEWSNAREQETLKDSNTSSEQTCRASTAANLENGIKKEGESSERPVDGENTVTLAKLRELRCSIARLLVTFVPALYLDLDQVNYDCEVIDEILNQVIQDIYPAATTFT</sequence>
<proteinExistence type="predicted"/>
<gene>
    <name evidence="3" type="primary">LOC107663887</name>
</gene>
<evidence type="ECO:0000256" key="1">
    <source>
        <dbReference type="SAM" id="Coils"/>
    </source>
</evidence>
<dbReference type="AlphaFoldDB" id="A0A671SU74"/>
<feature type="compositionally biased region" description="Basic and acidic residues" evidence="2">
    <location>
        <begin position="71"/>
        <end position="81"/>
    </location>
</feature>
<feature type="compositionally biased region" description="Acidic residues" evidence="2">
    <location>
        <begin position="51"/>
        <end position="70"/>
    </location>
</feature>
<feature type="region of interest" description="Disordered" evidence="2">
    <location>
        <begin position="1"/>
        <end position="263"/>
    </location>
</feature>
<evidence type="ECO:0000313" key="3">
    <source>
        <dbReference type="Ensembl" id="ENSSANP00000099582.1"/>
    </source>
</evidence>
<feature type="compositionally biased region" description="Low complexity" evidence="2">
    <location>
        <begin position="124"/>
        <end position="142"/>
    </location>
</feature>
<feature type="compositionally biased region" description="Basic and acidic residues" evidence="2">
    <location>
        <begin position="1"/>
        <end position="50"/>
    </location>
</feature>
<feature type="coiled-coil region" evidence="1">
    <location>
        <begin position="294"/>
        <end position="330"/>
    </location>
</feature>
<feature type="compositionally biased region" description="Basic and acidic residues" evidence="2">
    <location>
        <begin position="222"/>
        <end position="246"/>
    </location>
</feature>
<dbReference type="Ensembl" id="ENSSANT00000105729.1">
    <property type="protein sequence ID" value="ENSSANP00000099582.1"/>
    <property type="gene ID" value="ENSSANG00000048993.1"/>
</dbReference>